<evidence type="ECO:0000313" key="3">
    <source>
        <dbReference type="Proteomes" id="UP000708298"/>
    </source>
</evidence>
<accession>A0A964DZK9</accession>
<sequence>MSSGDLRPLLVTHSGKFHCDEVFAYGVLKLALGLTAPGQDHRLVRTRDSKIIESGDIVWDVGTIFDPAVSRFDHHQRGAPTRPDGTPYSAAGLIWQVYGVRAIAALLGPDAVPGMAEAIAGELDESVLRRIDELDNGVSTRGPLQDDGLSLGRLIGDFNPTWDSPSANGPGAGDAAFLEATEFAAGFLRRRVDGLRARHLADGRVLAAHAAGEDPRILVLDQGMPWKNTVFSHDLPVIYSVSQASNGNWMVDTMPPEKGSFAQRVPLPAAWAGLEPAALAAASGVPDAVFVHVRRFVASAKSRDGALTMARLALKIGEAEAAAAADTAPDAG</sequence>
<reference evidence="2" key="2">
    <citation type="submission" date="2021-01" db="EMBL/GenBank/DDBJ databases">
        <authorList>
            <person name="Mieszkin S."/>
            <person name="Pouder E."/>
            <person name="Alain K."/>
        </authorList>
    </citation>
    <scope>NUCLEOTIDE SEQUENCE</scope>
    <source>
        <strain evidence="2">HW T2.11</strain>
    </source>
</reference>
<dbReference type="Pfam" id="PF03690">
    <property type="entry name" value="MYG1_exonuc"/>
    <property type="match status" value="1"/>
</dbReference>
<comment type="caution">
    <text evidence="2">The sequence shown here is derived from an EMBL/GenBank/DDBJ whole genome shotgun (WGS) entry which is preliminary data.</text>
</comment>
<evidence type="ECO:0000313" key="2">
    <source>
        <dbReference type="EMBL" id="MCB8876209.1"/>
    </source>
</evidence>
<keyword evidence="3" id="KW-1185">Reference proteome</keyword>
<evidence type="ECO:0000256" key="1">
    <source>
        <dbReference type="ARBA" id="ARBA00010105"/>
    </source>
</evidence>
<dbReference type="RefSeq" id="WP_227321864.1">
    <property type="nucleotide sequence ID" value="NZ_JAESVB010000005.1"/>
</dbReference>
<dbReference type="PANTHER" id="PTHR11215:SF1">
    <property type="entry name" value="MYG1 EXONUCLEASE"/>
    <property type="match status" value="1"/>
</dbReference>
<dbReference type="InterPro" id="IPR003226">
    <property type="entry name" value="MYG1_exonuclease"/>
</dbReference>
<protein>
    <submittedName>
        <fullName evidence="2">MYG1 family protein</fullName>
    </submittedName>
</protein>
<comment type="similarity">
    <text evidence="1">Belongs to the MYG1 family.</text>
</comment>
<dbReference type="EMBL" id="JAESVB010000005">
    <property type="protein sequence ID" value="MCB8876209.1"/>
    <property type="molecule type" value="Genomic_DNA"/>
</dbReference>
<dbReference type="Proteomes" id="UP000708298">
    <property type="component" value="Unassembled WGS sequence"/>
</dbReference>
<proteinExistence type="inferred from homology"/>
<name>A0A964DZK9_9PROT</name>
<dbReference type="GO" id="GO:0005737">
    <property type="term" value="C:cytoplasm"/>
    <property type="evidence" value="ECO:0007669"/>
    <property type="project" value="TreeGrafter"/>
</dbReference>
<organism evidence="2 3">
    <name type="scientific">Acidisoma silvae</name>
    <dbReference type="NCBI Taxonomy" id="2802396"/>
    <lineage>
        <taxon>Bacteria</taxon>
        <taxon>Pseudomonadati</taxon>
        <taxon>Pseudomonadota</taxon>
        <taxon>Alphaproteobacteria</taxon>
        <taxon>Acetobacterales</taxon>
        <taxon>Acidocellaceae</taxon>
        <taxon>Acidisoma</taxon>
    </lineage>
</organism>
<dbReference type="AlphaFoldDB" id="A0A964DZK9"/>
<dbReference type="PANTHER" id="PTHR11215">
    <property type="entry name" value="METAL DEPENDENT HYDROLASE - RELATED"/>
    <property type="match status" value="1"/>
</dbReference>
<gene>
    <name evidence="2" type="ORF">ASILVAE211_13535</name>
</gene>
<reference evidence="2" key="1">
    <citation type="journal article" date="2021" name="Microorganisms">
        <title>Acidisoma silvae sp. nov. and Acidisomacellulosilytica sp. nov., Two Acidophilic Bacteria Isolated from Decaying Wood, Hydrolyzing Cellulose and Producing Poly-3-hydroxybutyrate.</title>
        <authorList>
            <person name="Mieszkin S."/>
            <person name="Pouder E."/>
            <person name="Uroz S."/>
            <person name="Simon-Colin C."/>
            <person name="Alain K."/>
        </authorList>
    </citation>
    <scope>NUCLEOTIDE SEQUENCE</scope>
    <source>
        <strain evidence="2">HW T2.11</strain>
    </source>
</reference>